<dbReference type="PROSITE" id="PS00105">
    <property type="entry name" value="AA_TRANSFER_CLASS_1"/>
    <property type="match status" value="1"/>
</dbReference>
<keyword evidence="5 8" id="KW-0808">Transferase</keyword>
<evidence type="ECO:0000313" key="12">
    <source>
        <dbReference type="Proteomes" id="UP000541558"/>
    </source>
</evidence>
<organism evidence="11 12">
    <name type="scientific">Ephemerocybe angulata</name>
    <dbReference type="NCBI Taxonomy" id="980116"/>
    <lineage>
        <taxon>Eukaryota</taxon>
        <taxon>Fungi</taxon>
        <taxon>Dikarya</taxon>
        <taxon>Basidiomycota</taxon>
        <taxon>Agaricomycotina</taxon>
        <taxon>Agaricomycetes</taxon>
        <taxon>Agaricomycetidae</taxon>
        <taxon>Agaricales</taxon>
        <taxon>Agaricineae</taxon>
        <taxon>Psathyrellaceae</taxon>
        <taxon>Ephemerocybe</taxon>
    </lineage>
</organism>
<dbReference type="InterPro" id="IPR016024">
    <property type="entry name" value="ARM-type_fold"/>
</dbReference>
<dbReference type="Gene3D" id="3.90.1150.10">
    <property type="entry name" value="Aspartate Aminotransferase, domain 1"/>
    <property type="match status" value="1"/>
</dbReference>
<dbReference type="GO" id="GO:0004069">
    <property type="term" value="F:L-aspartate:2-oxoglutarate aminotransferase activity"/>
    <property type="evidence" value="ECO:0007669"/>
    <property type="project" value="UniProtKB-EC"/>
</dbReference>
<feature type="repeat" description="HEAT" evidence="7">
    <location>
        <begin position="1441"/>
        <end position="1479"/>
    </location>
</feature>
<dbReference type="EC" id="2.6.1.1" evidence="8"/>
<dbReference type="FunFam" id="3.40.640.10:FF:000064">
    <property type="entry name" value="Aspartate aminotransferase"/>
    <property type="match status" value="1"/>
</dbReference>
<comment type="catalytic activity">
    <reaction evidence="8">
        <text>L-aspartate + 2-oxoglutarate = oxaloacetate + L-glutamate</text>
        <dbReference type="Rhea" id="RHEA:21824"/>
        <dbReference type="ChEBI" id="CHEBI:16452"/>
        <dbReference type="ChEBI" id="CHEBI:16810"/>
        <dbReference type="ChEBI" id="CHEBI:29985"/>
        <dbReference type="ChEBI" id="CHEBI:29991"/>
        <dbReference type="EC" id="2.6.1.1"/>
    </reaction>
</comment>
<sequence length="1558" mass="171313">MASRIKQIIGHISSPTTEMSTTAELWQDVPLAPPDSIFKLTAAYKVDPYPKKVNLGVGAYRDDDSKPWVLPVVKKATAKLLNDDTLDHEYLPILGLPEYTAAAAKLILGSESPALKEERAVSVQTISGTGANHLGALFLARFYKFNGPARIYLSNPTWANHHAIFRNVGIEPVEYPYYDPKTIGLDFDGFIGSLKDAPSRSAFLLHACAHNPTGVDPTPEQWDAIADVMLEKQHYAFFDCAYQGFASGDLDKDAWAVRRFVDRGVALLVCQSFAKNAGLYGERVGALHVVSGDKSTAERVRSQLSVLQRSEISNPPAHGARLVSLILNDPTLFAEWKQDIQTMSGRIIAMRKELYRLLTEEYKTPGNWDHILNQIGMFSFTGLNPEQAKAMVERAHVYMTGNGRISMAGLNSHNVSYFAESLDKVSVGGAQAQRQARERPTNHFFGKLSLITPLVLFFFCSSPSSVCSSSLCLARVERPAFCPPPSPFPPLCQVSRCNASLLRTMHHSSQSSRSAGPSSISLPPPPAFSSFTLQGYTPEVPPSTVVESPTIGFKTAPSSPFSEPQSPASPPVQWYTPPTTPQNDLKVPPAQHHASVQPSSESVPPSAPLLVPQPGLKAPGEHAASGERSEGVDDAYPSIIDLAYDSGFDEEGLNTLEKIYLYSRSDSHIHRTFIAHALPTYLEQVSPQEAVEYVLPLIHNLAVDEGRGIGQGCACDGTCPSDMVVLLGMILVSTLLWGVAWSNEVQHCQLISDDLEGLESYASTSTMVTISVQAFTPILGTLLLGTSEKIITPARFAVLDLLARMRRADDREAGVVRSPSSADIQLNLAFLSNNLVEEDEETPASVGLFKSEERAMFRQELLHSVIIGMSRLDLDMEYESTAVDNPEDWNYALHREDTSMPAEKPSTNTSPSRPDNPYFPPVSNSQSPSSTPPVSPPLAEQKALRNNSRKSISPRSPPAHSPTTSTHSPNTRSPKSTSPSSGKYSPPPSPGNEWPQENPRVPNRMEQDHHEEYDEAYEYSGSDARKAALGRLSSMSLMAAVTATGSLEEEYQRAFVKEIERVGRDAAYFYVRREASLALGALAKVVPQELVSFSLLPLFDALRWDQDFRVRQSALFALPAILPRLSPNQRRTVALETTMALSKDRYGAVRIAVLETLGEVLHTFQNDPGGPPKELLDLFLGRPEDKNVREGLHWSCYIDGQPQPAEQALEFFYTDPERPLICAFNFPAVALTLGPARWAELREYYFELSQHKSVQTRRTMAASLGEIARIIGQNAATTDLLPLWWDALQHDDESVRTKALETLDLFLPVLGRPGKTLIEGLLTSWEEGKFRGWRERETVIGALETYVTLLGQDTVGDLVRRLILKGLEDTVAAVREKVRSVLPQLWEMLSPDPGLRVGLQADLDSLASASIFRRRMTFIACTQTRVQHMGEKQLSSEIGGILKSIAQLANDPVVDVRIAVARFLAFLYSTYGTRATSAEDFRSSVDALSSDPSHDVKSFLFELQTNSSSPVRGTVGQRSIAPPNPRHSKSELFSRPPASPLPSPTREIDSLTRVKKAS</sequence>
<dbReference type="InterPro" id="IPR021133">
    <property type="entry name" value="HEAT_type_2"/>
</dbReference>
<dbReference type="Gene3D" id="3.40.640.10">
    <property type="entry name" value="Type I PLP-dependent aspartate aminotransferase-like (Major domain)"/>
    <property type="match status" value="1"/>
</dbReference>
<dbReference type="InterPro" id="IPR004839">
    <property type="entry name" value="Aminotransferase_I/II_large"/>
</dbReference>
<evidence type="ECO:0000313" key="11">
    <source>
        <dbReference type="EMBL" id="KAF5315737.1"/>
    </source>
</evidence>
<feature type="region of interest" description="Disordered" evidence="9">
    <location>
        <begin position="1508"/>
        <end position="1558"/>
    </location>
</feature>
<dbReference type="OrthoDB" id="340346at2759"/>
<evidence type="ECO:0000256" key="1">
    <source>
        <dbReference type="ARBA" id="ARBA00001933"/>
    </source>
</evidence>
<protein>
    <recommendedName>
        <fullName evidence="8">Aspartate aminotransferase</fullName>
        <ecNumber evidence="8">2.6.1.1</ecNumber>
    </recommendedName>
</protein>
<keyword evidence="6" id="KW-0663">Pyridoxal phosphate</keyword>
<dbReference type="InterPro" id="IPR000796">
    <property type="entry name" value="Asp_trans"/>
</dbReference>
<feature type="repeat" description="HEAT" evidence="7">
    <location>
        <begin position="1095"/>
        <end position="1132"/>
    </location>
</feature>
<evidence type="ECO:0000256" key="2">
    <source>
        <dbReference type="ARBA" id="ARBA00007441"/>
    </source>
</evidence>
<proteinExistence type="inferred from homology"/>
<comment type="cofactor">
    <cofactor evidence="1">
        <name>pyridoxal 5'-phosphate</name>
        <dbReference type="ChEBI" id="CHEBI:597326"/>
    </cofactor>
</comment>
<evidence type="ECO:0000256" key="8">
    <source>
        <dbReference type="RuleBase" id="RU000480"/>
    </source>
</evidence>
<feature type="region of interest" description="Disordered" evidence="9">
    <location>
        <begin position="897"/>
        <end position="1003"/>
    </location>
</feature>
<dbReference type="InterPro" id="IPR015421">
    <property type="entry name" value="PyrdxlP-dep_Trfase_major"/>
</dbReference>
<dbReference type="Pfam" id="PF00155">
    <property type="entry name" value="Aminotran_1_2"/>
    <property type="match status" value="1"/>
</dbReference>
<comment type="caution">
    <text evidence="11">The sequence shown here is derived from an EMBL/GenBank/DDBJ whole genome shotgun (WGS) entry which is preliminary data.</text>
</comment>
<feature type="compositionally biased region" description="Polar residues" evidence="9">
    <location>
        <begin position="556"/>
        <end position="566"/>
    </location>
</feature>
<feature type="compositionally biased region" description="Low complexity" evidence="9">
    <location>
        <begin position="594"/>
        <end position="614"/>
    </location>
</feature>
<dbReference type="InterPro" id="IPR011989">
    <property type="entry name" value="ARM-like"/>
</dbReference>
<feature type="compositionally biased region" description="Low complexity" evidence="9">
    <location>
        <begin position="961"/>
        <end position="984"/>
    </location>
</feature>
<evidence type="ECO:0000256" key="5">
    <source>
        <dbReference type="ARBA" id="ARBA00022679"/>
    </source>
</evidence>
<dbReference type="SUPFAM" id="SSF53383">
    <property type="entry name" value="PLP-dependent transferases"/>
    <property type="match status" value="1"/>
</dbReference>
<gene>
    <name evidence="11" type="ORF">D9611_004601</name>
</gene>
<comment type="similarity">
    <text evidence="2">Belongs to the class-I pyridoxal-phosphate-dependent aminotransferase family.</text>
</comment>
<dbReference type="InterPro" id="IPR015422">
    <property type="entry name" value="PyrdxlP-dep_Trfase_small"/>
</dbReference>
<dbReference type="PANTHER" id="PTHR11879">
    <property type="entry name" value="ASPARTATE AMINOTRANSFERASE"/>
    <property type="match status" value="1"/>
</dbReference>
<dbReference type="InterPro" id="IPR015424">
    <property type="entry name" value="PyrdxlP-dep_Trfase"/>
</dbReference>
<keyword evidence="4 8" id="KW-0032">Aminotransferase</keyword>
<dbReference type="GO" id="GO:0005829">
    <property type="term" value="C:cytosol"/>
    <property type="evidence" value="ECO:0007669"/>
    <property type="project" value="TreeGrafter"/>
</dbReference>
<evidence type="ECO:0000256" key="6">
    <source>
        <dbReference type="ARBA" id="ARBA00022898"/>
    </source>
</evidence>
<dbReference type="PANTHER" id="PTHR11879:SF55">
    <property type="entry name" value="GLUTAMATE OXALOACETATE TRANSAMINASE 1, ISOFORM B"/>
    <property type="match status" value="1"/>
</dbReference>
<dbReference type="CDD" id="cd00609">
    <property type="entry name" value="AAT_like"/>
    <property type="match status" value="1"/>
</dbReference>
<comment type="miscellaneous">
    <text evidence="8">In eukaryotes there are cytoplasmic, mitochondrial and chloroplastic isozymes.</text>
</comment>
<feature type="domain" description="Aminotransferase class I/classII large" evidence="10">
    <location>
        <begin position="51"/>
        <end position="422"/>
    </location>
</feature>
<dbReference type="FunFam" id="3.90.1150.10:FF:000001">
    <property type="entry name" value="Aspartate aminotransferase"/>
    <property type="match status" value="1"/>
</dbReference>
<evidence type="ECO:0000256" key="9">
    <source>
        <dbReference type="SAM" id="MobiDB-lite"/>
    </source>
</evidence>
<reference evidence="11 12" key="1">
    <citation type="journal article" date="2020" name="ISME J.">
        <title>Uncovering the hidden diversity of litter-decomposition mechanisms in mushroom-forming fungi.</title>
        <authorList>
            <person name="Floudas D."/>
            <person name="Bentzer J."/>
            <person name="Ahren D."/>
            <person name="Johansson T."/>
            <person name="Persson P."/>
            <person name="Tunlid A."/>
        </authorList>
    </citation>
    <scope>NUCLEOTIDE SEQUENCE [LARGE SCALE GENOMIC DNA]</scope>
    <source>
        <strain evidence="11 12">CBS 175.51</strain>
    </source>
</reference>
<dbReference type="SUPFAM" id="SSF48371">
    <property type="entry name" value="ARM repeat"/>
    <property type="match status" value="1"/>
</dbReference>
<accession>A0A8H5B378</accession>
<comment type="subunit">
    <text evidence="3 8">Homodimer.</text>
</comment>
<name>A0A8H5B378_9AGAR</name>
<dbReference type="PRINTS" id="PR00799">
    <property type="entry name" value="TRANSAMINASE"/>
</dbReference>
<dbReference type="GO" id="GO:0030170">
    <property type="term" value="F:pyridoxal phosphate binding"/>
    <property type="evidence" value="ECO:0007669"/>
    <property type="project" value="InterPro"/>
</dbReference>
<dbReference type="Gene3D" id="1.25.10.10">
    <property type="entry name" value="Leucine-rich Repeat Variant"/>
    <property type="match status" value="1"/>
</dbReference>
<dbReference type="EMBL" id="JAACJK010000220">
    <property type="protein sequence ID" value="KAF5315737.1"/>
    <property type="molecule type" value="Genomic_DNA"/>
</dbReference>
<keyword evidence="12" id="KW-1185">Reference proteome</keyword>
<feature type="region of interest" description="Disordered" evidence="9">
    <location>
        <begin position="540"/>
        <end position="632"/>
    </location>
</feature>
<evidence type="ECO:0000256" key="7">
    <source>
        <dbReference type="PROSITE-ProRule" id="PRU00103"/>
    </source>
</evidence>
<evidence type="ECO:0000256" key="4">
    <source>
        <dbReference type="ARBA" id="ARBA00022576"/>
    </source>
</evidence>
<dbReference type="Proteomes" id="UP000541558">
    <property type="component" value="Unassembled WGS sequence"/>
</dbReference>
<dbReference type="PROSITE" id="PS50077">
    <property type="entry name" value="HEAT_REPEAT"/>
    <property type="match status" value="2"/>
</dbReference>
<dbReference type="InterPro" id="IPR004838">
    <property type="entry name" value="NHTrfase_class1_PyrdxlP-BS"/>
</dbReference>
<evidence type="ECO:0000259" key="10">
    <source>
        <dbReference type="Pfam" id="PF00155"/>
    </source>
</evidence>
<evidence type="ECO:0000256" key="3">
    <source>
        <dbReference type="ARBA" id="ARBA00011738"/>
    </source>
</evidence>
<dbReference type="NCBIfam" id="NF006719">
    <property type="entry name" value="PRK09257.1"/>
    <property type="match status" value="1"/>
</dbReference>
<dbReference type="GO" id="GO:0006532">
    <property type="term" value="P:aspartate biosynthetic process"/>
    <property type="evidence" value="ECO:0007669"/>
    <property type="project" value="TreeGrafter"/>
</dbReference>